<name>A0AAD8K3A1_TARER</name>
<keyword evidence="1" id="KW-0863">Zinc-finger</keyword>
<dbReference type="Proteomes" id="UP001229421">
    <property type="component" value="Unassembled WGS sequence"/>
</dbReference>
<keyword evidence="1" id="KW-0862">Zinc</keyword>
<evidence type="ECO:0000256" key="2">
    <source>
        <dbReference type="SAM" id="MobiDB-lite"/>
    </source>
</evidence>
<gene>
    <name evidence="4" type="ORF">QVD17_31363</name>
</gene>
<evidence type="ECO:0000256" key="1">
    <source>
        <dbReference type="PROSITE-ProRule" id="PRU00047"/>
    </source>
</evidence>
<feature type="domain" description="CCHC-type" evidence="3">
    <location>
        <begin position="162"/>
        <end position="177"/>
    </location>
</feature>
<keyword evidence="5" id="KW-1185">Reference proteome</keyword>
<dbReference type="InterPro" id="IPR001878">
    <property type="entry name" value="Znf_CCHC"/>
</dbReference>
<feature type="domain" description="CCHC-type" evidence="3">
    <location>
        <begin position="226"/>
        <end position="241"/>
    </location>
</feature>
<feature type="domain" description="CCHC-type" evidence="3">
    <location>
        <begin position="245"/>
        <end position="260"/>
    </location>
</feature>
<dbReference type="PROSITE" id="PS50158">
    <property type="entry name" value="ZF_CCHC"/>
    <property type="match status" value="9"/>
</dbReference>
<dbReference type="GO" id="GO:0008270">
    <property type="term" value="F:zinc ion binding"/>
    <property type="evidence" value="ECO:0007669"/>
    <property type="project" value="UniProtKB-KW"/>
</dbReference>
<reference evidence="4" key="1">
    <citation type="journal article" date="2023" name="bioRxiv">
        <title>Improved chromosome-level genome assembly for marigold (Tagetes erecta).</title>
        <authorList>
            <person name="Jiang F."/>
            <person name="Yuan L."/>
            <person name="Wang S."/>
            <person name="Wang H."/>
            <person name="Xu D."/>
            <person name="Wang A."/>
            <person name="Fan W."/>
        </authorList>
    </citation>
    <scope>NUCLEOTIDE SEQUENCE</scope>
    <source>
        <strain evidence="4">WSJ</strain>
        <tissue evidence="4">Leaf</tissue>
    </source>
</reference>
<evidence type="ECO:0000259" key="3">
    <source>
        <dbReference type="PROSITE" id="PS50158"/>
    </source>
</evidence>
<evidence type="ECO:0000313" key="4">
    <source>
        <dbReference type="EMBL" id="KAK1415580.1"/>
    </source>
</evidence>
<feature type="domain" description="CCHC-type" evidence="3">
    <location>
        <begin position="207"/>
        <end position="222"/>
    </location>
</feature>
<comment type="caution">
    <text evidence="4">The sequence shown here is derived from an EMBL/GenBank/DDBJ whole genome shotgun (WGS) entry which is preliminary data.</text>
</comment>
<dbReference type="EMBL" id="JAUHHV010000008">
    <property type="protein sequence ID" value="KAK1415580.1"/>
    <property type="molecule type" value="Genomic_DNA"/>
</dbReference>
<evidence type="ECO:0000313" key="5">
    <source>
        <dbReference type="Proteomes" id="UP001229421"/>
    </source>
</evidence>
<feature type="domain" description="CCHC-type" evidence="3">
    <location>
        <begin position="181"/>
        <end position="194"/>
    </location>
</feature>
<proteinExistence type="predicted"/>
<dbReference type="InterPro" id="IPR036875">
    <property type="entry name" value="Znf_CCHC_sf"/>
</dbReference>
<protein>
    <recommendedName>
        <fullName evidence="3">CCHC-type domain-containing protein</fullName>
    </recommendedName>
</protein>
<organism evidence="4 5">
    <name type="scientific">Tagetes erecta</name>
    <name type="common">African marigold</name>
    <dbReference type="NCBI Taxonomy" id="13708"/>
    <lineage>
        <taxon>Eukaryota</taxon>
        <taxon>Viridiplantae</taxon>
        <taxon>Streptophyta</taxon>
        <taxon>Embryophyta</taxon>
        <taxon>Tracheophyta</taxon>
        <taxon>Spermatophyta</taxon>
        <taxon>Magnoliopsida</taxon>
        <taxon>eudicotyledons</taxon>
        <taxon>Gunneridae</taxon>
        <taxon>Pentapetalae</taxon>
        <taxon>asterids</taxon>
        <taxon>campanulids</taxon>
        <taxon>Asterales</taxon>
        <taxon>Asteraceae</taxon>
        <taxon>Asteroideae</taxon>
        <taxon>Heliantheae alliance</taxon>
        <taxon>Tageteae</taxon>
        <taxon>Tagetes</taxon>
    </lineage>
</organism>
<feature type="domain" description="CCHC-type" evidence="3">
    <location>
        <begin position="143"/>
        <end position="158"/>
    </location>
</feature>
<dbReference type="PANTHER" id="PTHR47103">
    <property type="entry name" value="DNA-BINDING PROTEIN"/>
    <property type="match status" value="1"/>
</dbReference>
<dbReference type="SMART" id="SM00343">
    <property type="entry name" value="ZnF_C2HC"/>
    <property type="match status" value="9"/>
</dbReference>
<dbReference type="AlphaFoldDB" id="A0AAD8K3A1"/>
<keyword evidence="1" id="KW-0479">Metal-binding</keyword>
<feature type="domain" description="CCHC-type" evidence="3">
    <location>
        <begin position="124"/>
        <end position="139"/>
    </location>
</feature>
<dbReference type="PANTHER" id="PTHR47103:SF5">
    <property type="entry name" value="DNA-BINDING PROTEIN HEXBP-LIKE"/>
    <property type="match status" value="1"/>
</dbReference>
<dbReference type="Gene3D" id="4.10.60.10">
    <property type="entry name" value="Zinc finger, CCHC-type"/>
    <property type="match status" value="5"/>
</dbReference>
<accession>A0AAD8K3A1</accession>
<feature type="domain" description="CCHC-type" evidence="3">
    <location>
        <begin position="295"/>
        <end position="308"/>
    </location>
</feature>
<sequence>MLFSVYFSSSLSYLYEPGLEHKSWSSQAVLQTIVDAVGRRPDSPENTIRHCAKTPGPIQNPIFCPMWHLNLKPPHFNEVLVSSMSRDRSRSPGLAKRFRSRDRASYRDAPYKRDKPAYRQDYLCNKCRRPGHFARDCPNVTVCNNCGLPGHVAAECTSTTMCWNCKESGHVSSECPNESLCHMCGKVGHLARDCHSPNVSSYDARLCNNCYKAGHTAADCTNEKACNKCRKTGHLARDCRNDPICNICSISGHVARQCPKSGSSSLSGSVKSGKPSFLASVGSSLRDDPFRDMICRNCGRPGHISRDCVHMIIICTNCGGRGHLEIECPSARVYNALDPAFVDLRFRRYVCSTWAMLLLVMTSDIPSKFVMDLTIARYGTCPTLVEWAIDVGFITQMVPSPIRLVFWDEFYRLGCNSGIRAKLGVVAHGVVAWREPAVTNVAVTNEDVGP</sequence>
<dbReference type="SUPFAM" id="SSF57756">
    <property type="entry name" value="Retrovirus zinc finger-like domains"/>
    <property type="match status" value="4"/>
</dbReference>
<dbReference type="Pfam" id="PF00098">
    <property type="entry name" value="zf-CCHC"/>
    <property type="match status" value="7"/>
</dbReference>
<dbReference type="GO" id="GO:0003676">
    <property type="term" value="F:nucleic acid binding"/>
    <property type="evidence" value="ECO:0007669"/>
    <property type="project" value="InterPro"/>
</dbReference>
<feature type="region of interest" description="Disordered" evidence="2">
    <location>
        <begin position="88"/>
        <end position="107"/>
    </location>
</feature>
<feature type="domain" description="CCHC-type" evidence="3">
    <location>
        <begin position="315"/>
        <end position="330"/>
    </location>
</feature>